<feature type="coiled-coil region" evidence="1">
    <location>
        <begin position="417"/>
        <end position="479"/>
    </location>
</feature>
<feature type="region of interest" description="Disordered" evidence="2">
    <location>
        <begin position="48"/>
        <end position="92"/>
    </location>
</feature>
<proteinExistence type="predicted"/>
<evidence type="ECO:0000313" key="4">
    <source>
        <dbReference type="Proteomes" id="UP000689195"/>
    </source>
</evidence>
<keyword evidence="1" id="KW-0175">Coiled coil</keyword>
<sequence>MAALELMILQFIINNENQLMQQLLKTSLNFDFQQVVFEDNLQSTQQISAQQNKDKLNQQFKKQDKKANQKNIIRPLSSSGQRSSSNKKDLNQQTKGVEYKQLKQQHSSPQHFSAKQVKFDNNKTQGTTSNIQSNCYFSQQNNILVKQPINSKQQQMDNNNNKQQYQKQNNIKNAGIFDWDDDDVDLDNNFFISQSPTSKIHIQKYESIEKANQQQFLYKQQKTNIIETSIKQNQDILKQQQKEIQQKLDNIQQLRMNELLQNHLVIEQVPHLDEEQYYDDFEQEKQTQKISTQKMEYEQVYEQDNFEIDEESKVINKDQEIQQIQITQQQEVETKQSQIKLEKVQDNNKKVKSNESLTKTSKKVVYKAKNAKERKQEIMNMRSDLEKYLLQNNTNISKMFQELQDTKDKERIMIEVSTKRQDELSQAKLTLKQLQEKFSRQKQIIEELDKKEHYANQIIQKLTENKQKYNQQWENQMEKFMACKVIARFLKGRRDRKLFTEFRRQSFINRLKQ</sequence>
<gene>
    <name evidence="3" type="ORF">PPENT_87.1.T0690132</name>
</gene>
<name>A0A8S1VN64_9CILI</name>
<evidence type="ECO:0000256" key="1">
    <source>
        <dbReference type="SAM" id="Coils"/>
    </source>
</evidence>
<reference evidence="3" key="1">
    <citation type="submission" date="2021-01" db="EMBL/GenBank/DDBJ databases">
        <authorList>
            <consortium name="Genoscope - CEA"/>
            <person name="William W."/>
        </authorList>
    </citation>
    <scope>NUCLEOTIDE SEQUENCE</scope>
</reference>
<dbReference type="AlphaFoldDB" id="A0A8S1VN64"/>
<evidence type="ECO:0000256" key="2">
    <source>
        <dbReference type="SAM" id="MobiDB-lite"/>
    </source>
</evidence>
<accession>A0A8S1VN64</accession>
<protein>
    <submittedName>
        <fullName evidence="3">Uncharacterized protein</fullName>
    </submittedName>
</protein>
<dbReference type="EMBL" id="CAJJDO010000069">
    <property type="protein sequence ID" value="CAD8178327.1"/>
    <property type="molecule type" value="Genomic_DNA"/>
</dbReference>
<dbReference type="OrthoDB" id="309704at2759"/>
<keyword evidence="4" id="KW-1185">Reference proteome</keyword>
<dbReference type="Proteomes" id="UP000689195">
    <property type="component" value="Unassembled WGS sequence"/>
</dbReference>
<feature type="compositionally biased region" description="Basic and acidic residues" evidence="2">
    <location>
        <begin position="52"/>
        <end position="67"/>
    </location>
</feature>
<feature type="coiled-coil region" evidence="1">
    <location>
        <begin position="230"/>
        <end position="257"/>
    </location>
</feature>
<evidence type="ECO:0000313" key="3">
    <source>
        <dbReference type="EMBL" id="CAD8178327.1"/>
    </source>
</evidence>
<organism evidence="3 4">
    <name type="scientific">Paramecium pentaurelia</name>
    <dbReference type="NCBI Taxonomy" id="43138"/>
    <lineage>
        <taxon>Eukaryota</taxon>
        <taxon>Sar</taxon>
        <taxon>Alveolata</taxon>
        <taxon>Ciliophora</taxon>
        <taxon>Intramacronucleata</taxon>
        <taxon>Oligohymenophorea</taxon>
        <taxon>Peniculida</taxon>
        <taxon>Parameciidae</taxon>
        <taxon>Paramecium</taxon>
    </lineage>
</organism>
<comment type="caution">
    <text evidence="3">The sequence shown here is derived from an EMBL/GenBank/DDBJ whole genome shotgun (WGS) entry which is preliminary data.</text>
</comment>